<name>A0A3N8QY19_9BURK</name>
<protein>
    <submittedName>
        <fullName evidence="1">Uncharacterized protein</fullName>
    </submittedName>
</protein>
<proteinExistence type="predicted"/>
<evidence type="ECO:0000313" key="2">
    <source>
        <dbReference type="Proteomes" id="UP000277921"/>
    </source>
</evidence>
<gene>
    <name evidence="1" type="ORF">DF051_23155</name>
</gene>
<reference evidence="1 2" key="1">
    <citation type="submission" date="2018-08" db="EMBL/GenBank/DDBJ databases">
        <title>Comparative analysis of Burkholderia isolates from Puerto Rico.</title>
        <authorList>
            <person name="Hall C."/>
            <person name="Sahl J."/>
            <person name="Wagner D."/>
        </authorList>
    </citation>
    <scope>NUCLEOTIDE SEQUENCE [LARGE SCALE GENOMIC DNA]</scope>
    <source>
        <strain evidence="1 2">Bp9025</strain>
    </source>
</reference>
<dbReference type="AlphaFoldDB" id="A0A3N8QY19"/>
<sequence>MFQYDDPTASASMPTPAAPGTAGFFTDGSPAGGVPATILRADFMNSVMMELLNIVAAAGITPNKTVNNQVLAAIQTLFQQGTPGRLLRITPYTGGTFTWNKGAGTTAIRVRIQACGAAGGGSPATGPGQVSIGSGGSAGAYAEAWITGASVPASTTVTAPVGPNGLSGITGANGASASFGALVTAPGGNGGQSAGPAVPPFPPASVTVTAAPSGANIVGVPGAAGGYAFAVATTCLAAGQGGNAEVGAGAPAVSVGSNGAPAAGYGGGGGGTSQGPSAGALIGGKGGDAIVIVEEYGSV</sequence>
<dbReference type="Proteomes" id="UP000277921">
    <property type="component" value="Unassembled WGS sequence"/>
</dbReference>
<accession>A0A3N8QY19</accession>
<dbReference type="EMBL" id="QTQV01000014">
    <property type="protein sequence ID" value="RQT12129.1"/>
    <property type="molecule type" value="Genomic_DNA"/>
</dbReference>
<comment type="caution">
    <text evidence="1">The sequence shown here is derived from an EMBL/GenBank/DDBJ whole genome shotgun (WGS) entry which is preliminary data.</text>
</comment>
<organism evidence="1 2">
    <name type="scientific">Burkholderia contaminans</name>
    <dbReference type="NCBI Taxonomy" id="488447"/>
    <lineage>
        <taxon>Bacteria</taxon>
        <taxon>Pseudomonadati</taxon>
        <taxon>Pseudomonadota</taxon>
        <taxon>Betaproteobacteria</taxon>
        <taxon>Burkholderiales</taxon>
        <taxon>Burkholderiaceae</taxon>
        <taxon>Burkholderia</taxon>
        <taxon>Burkholderia cepacia complex</taxon>
    </lineage>
</organism>
<dbReference type="RefSeq" id="WP_124581872.1">
    <property type="nucleotide sequence ID" value="NZ_QTQV01000014.1"/>
</dbReference>
<evidence type="ECO:0000313" key="1">
    <source>
        <dbReference type="EMBL" id="RQT12129.1"/>
    </source>
</evidence>